<dbReference type="HOGENOM" id="CLU_1028224_0_0_1"/>
<protein>
    <submittedName>
        <fullName evidence="2">Uncharacterized protein</fullName>
    </submittedName>
</protein>
<name>M1DQ73_SOLTU</name>
<evidence type="ECO:0000313" key="2">
    <source>
        <dbReference type="EnsemblPlants" id="PGSC0003DMT400092624"/>
    </source>
</evidence>
<evidence type="ECO:0000313" key="3">
    <source>
        <dbReference type="Proteomes" id="UP000011115"/>
    </source>
</evidence>
<dbReference type="EnsemblPlants" id="PGSC0003DMT400092624">
    <property type="protein sequence ID" value="PGSC0003DMT400092624"/>
    <property type="gene ID" value="PGSC0003DMG400042195"/>
</dbReference>
<reference evidence="2" key="2">
    <citation type="submission" date="2015-06" db="UniProtKB">
        <authorList>
            <consortium name="EnsemblPlants"/>
        </authorList>
    </citation>
    <scope>IDENTIFICATION</scope>
    <source>
        <strain evidence="2">DM1-3 516 R44</strain>
    </source>
</reference>
<dbReference type="PaxDb" id="4113-PGSC0003DMT400092624"/>
<feature type="region of interest" description="Disordered" evidence="1">
    <location>
        <begin position="231"/>
        <end position="271"/>
    </location>
</feature>
<dbReference type="AlphaFoldDB" id="M1DQ73"/>
<proteinExistence type="predicted"/>
<dbReference type="Proteomes" id="UP000011115">
    <property type="component" value="Unassembled WGS sequence"/>
</dbReference>
<reference evidence="3" key="1">
    <citation type="journal article" date="2011" name="Nature">
        <title>Genome sequence and analysis of the tuber crop potato.</title>
        <authorList>
            <consortium name="The Potato Genome Sequencing Consortium"/>
        </authorList>
    </citation>
    <scope>NUCLEOTIDE SEQUENCE [LARGE SCALE GENOMIC DNA]</scope>
    <source>
        <strain evidence="3">cv. DM1-3 516 R44</strain>
    </source>
</reference>
<sequence length="271" mass="30173">MPPRRAYARNTNACNAKVVPPVLDHKGSVAHVEEKGKELAKDSHRLAGLGVSVTYTSDGGVIIQNRSESPLVAEDKETQIVIPYCFSWKIMPPRRAYERNANSCNANAVPLVPDHEVSNARFQNVIHLLAQRVANQNNQQVPVPTKEMVDQWLARVRDFISRVTARQSALSMGQSTFSFKTPDFSPLTAKRRLAGWTVTRQKAHQSALSMGQSTFSFRTQIRISSPGTWIEEQSKDTNMQKGTKQTEEMKKGKPGDPQENLANCRRASSTA</sequence>
<keyword evidence="3" id="KW-1185">Reference proteome</keyword>
<organism evidence="2 3">
    <name type="scientific">Solanum tuberosum</name>
    <name type="common">Potato</name>
    <dbReference type="NCBI Taxonomy" id="4113"/>
    <lineage>
        <taxon>Eukaryota</taxon>
        <taxon>Viridiplantae</taxon>
        <taxon>Streptophyta</taxon>
        <taxon>Embryophyta</taxon>
        <taxon>Tracheophyta</taxon>
        <taxon>Spermatophyta</taxon>
        <taxon>Magnoliopsida</taxon>
        <taxon>eudicotyledons</taxon>
        <taxon>Gunneridae</taxon>
        <taxon>Pentapetalae</taxon>
        <taxon>asterids</taxon>
        <taxon>lamiids</taxon>
        <taxon>Solanales</taxon>
        <taxon>Solanaceae</taxon>
        <taxon>Solanoideae</taxon>
        <taxon>Solaneae</taxon>
        <taxon>Solanum</taxon>
    </lineage>
</organism>
<dbReference type="InParanoid" id="M1DQ73"/>
<evidence type="ECO:0000256" key="1">
    <source>
        <dbReference type="SAM" id="MobiDB-lite"/>
    </source>
</evidence>
<accession>M1DQ73</accession>
<feature type="compositionally biased region" description="Basic and acidic residues" evidence="1">
    <location>
        <begin position="244"/>
        <end position="256"/>
    </location>
</feature>
<dbReference type="Gramene" id="PGSC0003DMT400092624">
    <property type="protein sequence ID" value="PGSC0003DMT400092624"/>
    <property type="gene ID" value="PGSC0003DMG400042195"/>
</dbReference>